<evidence type="ECO:0000313" key="3">
    <source>
        <dbReference type="Proteomes" id="UP000230886"/>
    </source>
</evidence>
<evidence type="ECO:0000313" key="2">
    <source>
        <dbReference type="EMBL" id="PCK22791.1"/>
    </source>
</evidence>
<name>A0A2A5J1C8_RHOSG</name>
<dbReference type="EMBL" id="NOVD01000062">
    <property type="protein sequence ID" value="PCK22791.1"/>
    <property type="molecule type" value="Genomic_DNA"/>
</dbReference>
<keyword evidence="1" id="KW-0472">Membrane</keyword>
<evidence type="ECO:0000256" key="1">
    <source>
        <dbReference type="SAM" id="Phobius"/>
    </source>
</evidence>
<keyword evidence="1" id="KW-1133">Transmembrane helix</keyword>
<dbReference type="Proteomes" id="UP000230886">
    <property type="component" value="Unassembled WGS sequence"/>
</dbReference>
<accession>A0A2A5J1C8</accession>
<dbReference type="AlphaFoldDB" id="A0A2A5J1C8"/>
<comment type="caution">
    <text evidence="2">The sequence shown here is derived from an EMBL/GenBank/DDBJ whole genome shotgun (WGS) entry which is preliminary data.</text>
</comment>
<reference evidence="2 3" key="1">
    <citation type="submission" date="2017-07" db="EMBL/GenBank/DDBJ databases">
        <title>Draft sequence of Rhodococcus enclensis 23b-28.</title>
        <authorList>
            <person name="Besaury L."/>
            <person name="Sancelme M."/>
            <person name="Amato P."/>
            <person name="Lallement A."/>
            <person name="Delort A.-M."/>
        </authorList>
    </citation>
    <scope>NUCLEOTIDE SEQUENCE [LARGE SCALE GENOMIC DNA]</scope>
    <source>
        <strain evidence="2 3">23b-28</strain>
    </source>
</reference>
<feature type="transmembrane region" description="Helical" evidence="1">
    <location>
        <begin position="6"/>
        <end position="26"/>
    </location>
</feature>
<dbReference type="RefSeq" id="WP_099698882.1">
    <property type="nucleotide sequence ID" value="NZ_NOVD01000062.1"/>
</dbReference>
<sequence length="127" mass="14205">MGWVAEWYDTIGVSTFLLAIIAWLIGRRKGKADIGKIDSESGKIGVEAAQIIAQTATDLLVPLSERVGKLEARIDVLEAENEHKTKLLDSAIRFIQELLRWIGIHVPDGDPPTIPPDLENELHEDRW</sequence>
<protein>
    <recommendedName>
        <fullName evidence="4">Minor tail protein</fullName>
    </recommendedName>
</protein>
<evidence type="ECO:0008006" key="4">
    <source>
        <dbReference type="Google" id="ProtNLM"/>
    </source>
</evidence>
<organism evidence="2 3">
    <name type="scientific">Rhodococcus qingshengii</name>
    <dbReference type="NCBI Taxonomy" id="334542"/>
    <lineage>
        <taxon>Bacteria</taxon>
        <taxon>Bacillati</taxon>
        <taxon>Actinomycetota</taxon>
        <taxon>Actinomycetes</taxon>
        <taxon>Mycobacteriales</taxon>
        <taxon>Nocardiaceae</taxon>
        <taxon>Rhodococcus</taxon>
        <taxon>Rhodococcus erythropolis group</taxon>
    </lineage>
</organism>
<proteinExistence type="predicted"/>
<keyword evidence="1" id="KW-0812">Transmembrane</keyword>
<gene>
    <name evidence="2" type="ORF">CHR55_31525</name>
</gene>